<keyword evidence="1" id="KW-0808">Transferase</keyword>
<dbReference type="Pfam" id="PF08544">
    <property type="entry name" value="GHMP_kinases_C"/>
    <property type="match status" value="1"/>
</dbReference>
<dbReference type="Proteomes" id="UP000322530">
    <property type="component" value="Unassembled WGS sequence"/>
</dbReference>
<proteinExistence type="predicted"/>
<dbReference type="EMBL" id="BIXY01000004">
    <property type="protein sequence ID" value="GCF06894.1"/>
    <property type="molecule type" value="Genomic_DNA"/>
</dbReference>
<protein>
    <recommendedName>
        <fullName evidence="2">GHMP kinase C-terminal domain-containing protein</fullName>
    </recommendedName>
</protein>
<dbReference type="Gene3D" id="3.30.70.890">
    <property type="entry name" value="GHMP kinase, C-terminal domain"/>
    <property type="match status" value="1"/>
</dbReference>
<organism evidence="3 4">
    <name type="scientific">Dictyobacter arantiisoli</name>
    <dbReference type="NCBI Taxonomy" id="2014874"/>
    <lineage>
        <taxon>Bacteria</taxon>
        <taxon>Bacillati</taxon>
        <taxon>Chloroflexota</taxon>
        <taxon>Ktedonobacteria</taxon>
        <taxon>Ktedonobacterales</taxon>
        <taxon>Dictyobacteraceae</taxon>
        <taxon>Dictyobacter</taxon>
    </lineage>
</organism>
<keyword evidence="4" id="KW-1185">Reference proteome</keyword>
<gene>
    <name evidence="3" type="ORF">KDI_04580</name>
</gene>
<dbReference type="RefSeq" id="WP_235932465.1">
    <property type="nucleotide sequence ID" value="NZ_BIXY01000004.1"/>
</dbReference>
<accession>A0A5A5T7J8</accession>
<dbReference type="GO" id="GO:0016740">
    <property type="term" value="F:transferase activity"/>
    <property type="evidence" value="ECO:0007669"/>
    <property type="project" value="UniProtKB-KW"/>
</dbReference>
<feature type="domain" description="GHMP kinase C-terminal" evidence="2">
    <location>
        <begin position="9"/>
        <end position="60"/>
    </location>
</feature>
<dbReference type="SUPFAM" id="SSF55060">
    <property type="entry name" value="GHMP Kinase, C-terminal domain"/>
    <property type="match status" value="1"/>
</dbReference>
<evidence type="ECO:0000313" key="3">
    <source>
        <dbReference type="EMBL" id="GCF06894.1"/>
    </source>
</evidence>
<dbReference type="InterPro" id="IPR036554">
    <property type="entry name" value="GHMP_kinase_C_sf"/>
</dbReference>
<dbReference type="InterPro" id="IPR013750">
    <property type="entry name" value="GHMP_kinase_C_dom"/>
</dbReference>
<evidence type="ECO:0000256" key="1">
    <source>
        <dbReference type="ARBA" id="ARBA00022679"/>
    </source>
</evidence>
<reference evidence="3 4" key="1">
    <citation type="submission" date="2019-01" db="EMBL/GenBank/DDBJ databases">
        <title>Draft genome sequence of Dictyobacter sp. Uno17.</title>
        <authorList>
            <person name="Wang C.M."/>
            <person name="Zheng Y."/>
            <person name="Sakai Y."/>
            <person name="Abe K."/>
            <person name="Yokota A."/>
            <person name="Yabe S."/>
        </authorList>
    </citation>
    <scope>NUCLEOTIDE SEQUENCE [LARGE SCALE GENOMIC DNA]</scope>
    <source>
        <strain evidence="3 4">Uno17</strain>
    </source>
</reference>
<name>A0A5A5T7J8_9CHLR</name>
<evidence type="ECO:0000259" key="2">
    <source>
        <dbReference type="Pfam" id="PF08544"/>
    </source>
</evidence>
<comment type="caution">
    <text evidence="3">The sequence shown here is derived from an EMBL/GenBank/DDBJ whole genome shotgun (WGS) entry which is preliminary data.</text>
</comment>
<evidence type="ECO:0000313" key="4">
    <source>
        <dbReference type="Proteomes" id="UP000322530"/>
    </source>
</evidence>
<dbReference type="AlphaFoldDB" id="A0A5A5T7J8"/>
<sequence length="91" mass="9848">MQKRHLAPGLATSFIDECYALARQHGASGGKITGAGGGGFLLLYCHEELQDEVTRALEDKGLKRMNFQFDAQGAIVLLNIADTGNLCLKLR</sequence>